<dbReference type="PANTHER" id="PTHR44329">
    <property type="entry name" value="SERINE/THREONINE-PROTEIN KINASE TNNI3K-RELATED"/>
    <property type="match status" value="1"/>
</dbReference>
<dbReference type="Pfam" id="PF07714">
    <property type="entry name" value="PK_Tyr_Ser-Thr"/>
    <property type="match status" value="1"/>
</dbReference>
<dbReference type="OrthoDB" id="4062651at2759"/>
<dbReference type="PROSITE" id="PS50011">
    <property type="entry name" value="PROTEIN_KINASE_DOM"/>
    <property type="match status" value="1"/>
</dbReference>
<dbReference type="PROSITE" id="PS00107">
    <property type="entry name" value="PROTEIN_KINASE_ATP"/>
    <property type="match status" value="1"/>
</dbReference>
<dbReference type="InterPro" id="IPR017441">
    <property type="entry name" value="Protein_kinase_ATP_BS"/>
</dbReference>
<dbReference type="EMBL" id="JEMT01027314">
    <property type="protein sequence ID" value="EXX57647.1"/>
    <property type="molecule type" value="Genomic_DNA"/>
</dbReference>
<protein>
    <submittedName>
        <fullName evidence="4">Cdc15p</fullName>
    </submittedName>
</protein>
<dbReference type="HOGENOM" id="CLU_000288_7_12_1"/>
<dbReference type="STRING" id="1432141.A0A015IKI1"/>
<dbReference type="GO" id="GO:0004674">
    <property type="term" value="F:protein serine/threonine kinase activity"/>
    <property type="evidence" value="ECO:0007669"/>
    <property type="project" value="TreeGrafter"/>
</dbReference>
<reference evidence="4 5" key="1">
    <citation type="submission" date="2014-02" db="EMBL/GenBank/DDBJ databases">
        <title>Single nucleus genome sequencing reveals high similarity among nuclei of an endomycorrhizal fungus.</title>
        <authorList>
            <person name="Lin K."/>
            <person name="Geurts R."/>
            <person name="Zhang Z."/>
            <person name="Limpens E."/>
            <person name="Saunders D.G."/>
            <person name="Mu D."/>
            <person name="Pang E."/>
            <person name="Cao H."/>
            <person name="Cha H."/>
            <person name="Lin T."/>
            <person name="Zhou Q."/>
            <person name="Shang Y."/>
            <person name="Li Y."/>
            <person name="Ivanov S."/>
            <person name="Sharma T."/>
            <person name="Velzen R.V."/>
            <person name="Ruijter N.D."/>
            <person name="Aanen D.K."/>
            <person name="Win J."/>
            <person name="Kamoun S."/>
            <person name="Bisseling T."/>
            <person name="Huang S."/>
        </authorList>
    </citation>
    <scope>NUCLEOTIDE SEQUENCE [LARGE SCALE GENOMIC DNA]</scope>
    <source>
        <strain evidence="5">DAOM197198w</strain>
    </source>
</reference>
<dbReference type="SUPFAM" id="SSF56112">
    <property type="entry name" value="Protein kinase-like (PK-like)"/>
    <property type="match status" value="1"/>
</dbReference>
<sequence>MENIETSGWIEEAITNNHIRFYEYDKFTCIEEIGSGSFGKVFKAKFKSSDKYFALKSFFNLNNITIKEIVNELKLQREVDFHDNIIRFHGITKPVSEDKKMKDYHLVLEYANQGTLESYLDKNFENLTWNDKYKMAHQLACAVLCLHDEGIVHNDLNSSNILVHQHDIKLADFGLSKRLDESSRLQSKVFGVIPYTDPKKFSKRGTHKSNEKSDVYSVGVLLWEISSGRKPFYIEDEPYDIDLVMEISGGLRETIVPNTPTDYVKLYEECWDSEPSKRPNMEEVVKRLKTNIQSDEPPHNNNRRNSFNSTTSEISPLQEELAQLMEKFNKMITKDLDVSELGSLHMKLSSLIEKFNEAAASNDSSQFSSNAIRTHSSNDCLLNTIEIGSTRSTRSSEEEFTERDLSKNVEDITKLYFKILNEGKSLNIRKKYVLDYLNDHNISKKEIHNWLSNNQNNSDNKFLLGYFNYFGIVKNKNYELAFYLFMTASTQDHILSLYYVGACNQHGHGTKKNPQLALDCYKLIASKNIAIGQARLGYFYEKGIGVEKDEAIAVEWYTKGESNGSYLAAYDLSQCYRYGKGVDEDTKKAFNLCRKAANSGDGMAIAQYDLGEMYEKGIGTNKDIDQAILWYTQSSEQGYPNANVKLKKLNRKRTCKIN</sequence>
<dbReference type="InterPro" id="IPR011990">
    <property type="entry name" value="TPR-like_helical_dom_sf"/>
</dbReference>
<dbReference type="InterPro" id="IPR051681">
    <property type="entry name" value="Ser/Thr_Kinases-Pseudokinases"/>
</dbReference>
<dbReference type="AlphaFoldDB" id="A0A015IKI1"/>
<evidence type="ECO:0000313" key="4">
    <source>
        <dbReference type="EMBL" id="EXX57647.1"/>
    </source>
</evidence>
<dbReference type="InterPro" id="IPR011009">
    <property type="entry name" value="Kinase-like_dom_sf"/>
</dbReference>
<feature type="domain" description="Protein kinase" evidence="3">
    <location>
        <begin position="27"/>
        <end position="292"/>
    </location>
</feature>
<dbReference type="Pfam" id="PF08238">
    <property type="entry name" value="Sel1"/>
    <property type="match status" value="5"/>
</dbReference>
<dbReference type="InterPro" id="IPR006597">
    <property type="entry name" value="Sel1-like"/>
</dbReference>
<keyword evidence="1" id="KW-0547">Nucleotide-binding</keyword>
<evidence type="ECO:0000259" key="3">
    <source>
        <dbReference type="PROSITE" id="PS50011"/>
    </source>
</evidence>
<dbReference type="SMART" id="SM00671">
    <property type="entry name" value="SEL1"/>
    <property type="match status" value="5"/>
</dbReference>
<gene>
    <name evidence="4" type="ORF">RirG_205240</name>
</gene>
<evidence type="ECO:0000313" key="5">
    <source>
        <dbReference type="Proteomes" id="UP000022910"/>
    </source>
</evidence>
<organism evidence="4 5">
    <name type="scientific">Rhizophagus irregularis (strain DAOM 197198w)</name>
    <name type="common">Glomus intraradices</name>
    <dbReference type="NCBI Taxonomy" id="1432141"/>
    <lineage>
        <taxon>Eukaryota</taxon>
        <taxon>Fungi</taxon>
        <taxon>Fungi incertae sedis</taxon>
        <taxon>Mucoromycota</taxon>
        <taxon>Glomeromycotina</taxon>
        <taxon>Glomeromycetes</taxon>
        <taxon>Glomerales</taxon>
        <taxon>Glomeraceae</taxon>
        <taxon>Rhizophagus</taxon>
    </lineage>
</organism>
<keyword evidence="5" id="KW-1185">Reference proteome</keyword>
<dbReference type="SMR" id="A0A015IKI1"/>
<dbReference type="Gene3D" id="1.10.510.10">
    <property type="entry name" value="Transferase(Phosphotransferase) domain 1"/>
    <property type="match status" value="1"/>
</dbReference>
<dbReference type="InterPro" id="IPR001245">
    <property type="entry name" value="Ser-Thr/Tyr_kinase_cat_dom"/>
</dbReference>
<dbReference type="Proteomes" id="UP000022910">
    <property type="component" value="Unassembled WGS sequence"/>
</dbReference>
<proteinExistence type="predicted"/>
<feature type="region of interest" description="Disordered" evidence="2">
    <location>
        <begin position="290"/>
        <end position="314"/>
    </location>
</feature>
<comment type="caution">
    <text evidence="4">The sequence shown here is derived from an EMBL/GenBank/DDBJ whole genome shotgun (WGS) entry which is preliminary data.</text>
</comment>
<dbReference type="GO" id="GO:0005524">
    <property type="term" value="F:ATP binding"/>
    <property type="evidence" value="ECO:0007669"/>
    <property type="project" value="UniProtKB-UniRule"/>
</dbReference>
<evidence type="ECO:0000256" key="1">
    <source>
        <dbReference type="PROSITE-ProRule" id="PRU10141"/>
    </source>
</evidence>
<name>A0A015IKI1_RHIIW</name>
<dbReference type="PRINTS" id="PR00109">
    <property type="entry name" value="TYRKINASE"/>
</dbReference>
<evidence type="ECO:0000256" key="2">
    <source>
        <dbReference type="SAM" id="MobiDB-lite"/>
    </source>
</evidence>
<dbReference type="InterPro" id="IPR000719">
    <property type="entry name" value="Prot_kinase_dom"/>
</dbReference>
<feature type="binding site" evidence="1">
    <location>
        <position position="56"/>
    </location>
    <ligand>
        <name>ATP</name>
        <dbReference type="ChEBI" id="CHEBI:30616"/>
    </ligand>
</feature>
<dbReference type="SUPFAM" id="SSF81901">
    <property type="entry name" value="HCP-like"/>
    <property type="match status" value="1"/>
</dbReference>
<keyword evidence="1" id="KW-0067">ATP-binding</keyword>
<dbReference type="Gene3D" id="1.25.40.10">
    <property type="entry name" value="Tetratricopeptide repeat domain"/>
    <property type="match status" value="2"/>
</dbReference>
<feature type="compositionally biased region" description="Low complexity" evidence="2">
    <location>
        <begin position="303"/>
        <end position="312"/>
    </location>
</feature>
<accession>A0A015IKI1</accession>